<comment type="caution">
    <text evidence="2">The sequence shown here is derived from an EMBL/GenBank/DDBJ whole genome shotgun (WGS) entry which is preliminary data.</text>
</comment>
<evidence type="ECO:0000313" key="3">
    <source>
        <dbReference type="Proteomes" id="UP000070620"/>
    </source>
</evidence>
<feature type="region of interest" description="Disordered" evidence="1">
    <location>
        <begin position="659"/>
        <end position="681"/>
    </location>
</feature>
<organism evidence="2 3">
    <name type="scientific">Micromonospora rosaria</name>
    <dbReference type="NCBI Taxonomy" id="47874"/>
    <lineage>
        <taxon>Bacteria</taxon>
        <taxon>Bacillati</taxon>
        <taxon>Actinomycetota</taxon>
        <taxon>Actinomycetes</taxon>
        <taxon>Micromonosporales</taxon>
        <taxon>Micromonosporaceae</taxon>
        <taxon>Micromonospora</taxon>
    </lineage>
</organism>
<evidence type="ECO:0000313" key="2">
    <source>
        <dbReference type="EMBL" id="KXK58953.1"/>
    </source>
</evidence>
<keyword evidence="3" id="KW-1185">Reference proteome</keyword>
<evidence type="ECO:0000256" key="1">
    <source>
        <dbReference type="SAM" id="MobiDB-lite"/>
    </source>
</evidence>
<feature type="region of interest" description="Disordered" evidence="1">
    <location>
        <begin position="200"/>
        <end position="227"/>
    </location>
</feature>
<dbReference type="Proteomes" id="UP000070620">
    <property type="component" value="Unassembled WGS sequence"/>
</dbReference>
<feature type="region of interest" description="Disordered" evidence="1">
    <location>
        <begin position="57"/>
        <end position="85"/>
    </location>
</feature>
<dbReference type="RefSeq" id="WP_067371901.1">
    <property type="nucleotide sequence ID" value="NZ_JBIUBN010000033.1"/>
</dbReference>
<gene>
    <name evidence="2" type="ORF">AWW66_26915</name>
</gene>
<protein>
    <submittedName>
        <fullName evidence="2">Uncharacterized protein</fullName>
    </submittedName>
</protein>
<dbReference type="EMBL" id="LRQV01000142">
    <property type="protein sequence ID" value="KXK58953.1"/>
    <property type="molecule type" value="Genomic_DNA"/>
</dbReference>
<proteinExistence type="predicted"/>
<name>A0A136PKM8_9ACTN</name>
<dbReference type="OrthoDB" id="3686532at2"/>
<reference evidence="2 3" key="1">
    <citation type="submission" date="2016-01" db="EMBL/GenBank/DDBJ databases">
        <title>Whole genome sequence and analysis of Micromonospora rosaria DSM 803, which can produce antibacterial substance rosamicin.</title>
        <authorList>
            <person name="Yang H."/>
            <person name="He X."/>
            <person name="Zhu D."/>
        </authorList>
    </citation>
    <scope>NUCLEOTIDE SEQUENCE [LARGE SCALE GENOMIC DNA]</scope>
    <source>
        <strain evidence="2 3">DSM 803</strain>
    </source>
</reference>
<dbReference type="AlphaFoldDB" id="A0A136PKM8"/>
<accession>A0A136PKM8</accession>
<sequence>MHVFPAEIPAAEARRADVVEVRVARKVAALFGLGSELPPFRRSWVCDFTELSLAEVGRGAPSPDRADRSRLESTPARSTGGDPPEWAWSGRAVWAPQQGTLPGALTNATLNRYGPDTKAAAVLAGANRLLQGPTEAVAEVCRYLAHTDCDAELRLAVWAGLVLEVYRAQPALVVAAIQARQVQRSLSARWGTQVDRAAVTAAGAPSEIHPPSDPDDASDPHESASRWQPTSFDLVDATLPAVGLADDPATGPGLLAPDTLDDIASAWCHRLVGVGRPGRGVVWLTEDSGGSRRVHAMVRVGAVVAPFVAATLGGTHRPERKHPPVLPTLPTVDVLADLPLLQRRAHLLVAHVAVNYLRYRDELLRDWPELRTRTRALVARAVRGCADVLAADDPVPLQLRAYDAYLEVWDPPRAGRADGTPGAADGTRPAASVRRLLDSQHAVVQAWRAGRLDPGAAAYLLEIGVVALRDADRAVDPAAVGSWWSASLEARGLDPRGDLAARVAALSDAQVFHLQHYAAWLARSGRRTDLRRALAVQERVVAVRVQVARREPAGFAAKSAAARDGHELAATIATDLALATPDRERRARTHALETAVRHAHAVLADPSISDLKRAKSPQPATGRIARVVARALTVAASQHVAVDTTDVAAAVALLDRALADDESRGTAPGDAPGNGETHPGTLREWRVRLIDMSGAAATAPRG</sequence>